<dbReference type="SUPFAM" id="SSF55785">
    <property type="entry name" value="PYP-like sensor domain (PAS domain)"/>
    <property type="match status" value="1"/>
</dbReference>
<dbReference type="InterPro" id="IPR004358">
    <property type="entry name" value="Sig_transdc_His_kin-like_C"/>
</dbReference>
<dbReference type="CDD" id="cd00075">
    <property type="entry name" value="HATPase"/>
    <property type="match status" value="1"/>
</dbReference>
<keyword evidence="7" id="KW-0808">Transferase</keyword>
<dbReference type="InterPro" id="IPR050351">
    <property type="entry name" value="BphY/WalK/GraS-like"/>
</dbReference>
<dbReference type="InterPro" id="IPR003661">
    <property type="entry name" value="HisK_dim/P_dom"/>
</dbReference>
<dbReference type="RefSeq" id="WP_079547697.1">
    <property type="nucleotide sequence ID" value="NZ_CP117826.1"/>
</dbReference>
<keyword evidence="12 13" id="KW-0472">Membrane</keyword>
<keyword evidence="5" id="KW-1003">Cell membrane</keyword>
<name>A0AAU8A8R2_9FIRM</name>
<dbReference type="EC" id="2.7.13.3" evidence="4"/>
<dbReference type="GO" id="GO:0016036">
    <property type="term" value="P:cellular response to phosphate starvation"/>
    <property type="evidence" value="ECO:0007669"/>
    <property type="project" value="TreeGrafter"/>
</dbReference>
<evidence type="ECO:0000256" key="5">
    <source>
        <dbReference type="ARBA" id="ARBA00022475"/>
    </source>
</evidence>
<keyword evidence="11" id="KW-0902">Two-component regulatory system</keyword>
<evidence type="ECO:0000256" key="7">
    <source>
        <dbReference type="ARBA" id="ARBA00022679"/>
    </source>
</evidence>
<dbReference type="PROSITE" id="PS50112">
    <property type="entry name" value="PAS"/>
    <property type="match status" value="1"/>
</dbReference>
<dbReference type="Gene3D" id="1.10.287.130">
    <property type="match status" value="1"/>
</dbReference>
<feature type="transmembrane region" description="Helical" evidence="13">
    <location>
        <begin position="154"/>
        <end position="172"/>
    </location>
</feature>
<dbReference type="InterPro" id="IPR013767">
    <property type="entry name" value="PAS_fold"/>
</dbReference>
<dbReference type="EMBL" id="CP117826">
    <property type="protein sequence ID" value="XCC62499.1"/>
    <property type="molecule type" value="Genomic_DNA"/>
</dbReference>
<keyword evidence="6" id="KW-0597">Phosphoprotein</keyword>
<evidence type="ECO:0000256" key="11">
    <source>
        <dbReference type="ARBA" id="ARBA00023012"/>
    </source>
</evidence>
<dbReference type="Gene3D" id="6.10.340.10">
    <property type="match status" value="1"/>
</dbReference>
<evidence type="ECO:0000256" key="9">
    <source>
        <dbReference type="ARBA" id="ARBA00022777"/>
    </source>
</evidence>
<dbReference type="SMART" id="SM00388">
    <property type="entry name" value="HisKA"/>
    <property type="match status" value="1"/>
</dbReference>
<dbReference type="AlphaFoldDB" id="A0AAU8A8R2"/>
<keyword evidence="10 16" id="KW-0067">ATP-binding</keyword>
<evidence type="ECO:0000256" key="6">
    <source>
        <dbReference type="ARBA" id="ARBA00022553"/>
    </source>
</evidence>
<dbReference type="GO" id="GO:0005886">
    <property type="term" value="C:plasma membrane"/>
    <property type="evidence" value="ECO:0007669"/>
    <property type="project" value="UniProtKB-SubCell"/>
</dbReference>
<dbReference type="Gene3D" id="3.30.565.10">
    <property type="entry name" value="Histidine kinase-like ATPase, C-terminal domain"/>
    <property type="match status" value="1"/>
</dbReference>
<dbReference type="FunFam" id="1.10.287.130:FF:000001">
    <property type="entry name" value="Two-component sensor histidine kinase"/>
    <property type="match status" value="1"/>
</dbReference>
<dbReference type="SUPFAM" id="SSF47384">
    <property type="entry name" value="Homodimeric domain of signal transducing histidine kinase"/>
    <property type="match status" value="1"/>
</dbReference>
<protein>
    <recommendedName>
        <fullName evidence="4">histidine kinase</fullName>
        <ecNumber evidence="4">2.7.13.3</ecNumber>
    </recommendedName>
</protein>
<evidence type="ECO:0000256" key="8">
    <source>
        <dbReference type="ARBA" id="ARBA00022741"/>
    </source>
</evidence>
<dbReference type="Gene3D" id="3.30.450.20">
    <property type="entry name" value="PAS domain"/>
    <property type="match status" value="1"/>
</dbReference>
<dbReference type="FunFam" id="3.30.565.10:FF:000023">
    <property type="entry name" value="PAS domain-containing sensor histidine kinase"/>
    <property type="match status" value="1"/>
</dbReference>
<proteinExistence type="predicted"/>
<dbReference type="GO" id="GO:0006355">
    <property type="term" value="P:regulation of DNA-templated transcription"/>
    <property type="evidence" value="ECO:0007669"/>
    <property type="project" value="InterPro"/>
</dbReference>
<dbReference type="GO" id="GO:0000155">
    <property type="term" value="F:phosphorelay sensor kinase activity"/>
    <property type="evidence" value="ECO:0007669"/>
    <property type="project" value="InterPro"/>
</dbReference>
<dbReference type="PRINTS" id="PR00344">
    <property type="entry name" value="BCTRLSENSOR"/>
</dbReference>
<keyword evidence="9" id="KW-0418">Kinase</keyword>
<evidence type="ECO:0000256" key="10">
    <source>
        <dbReference type="ARBA" id="ARBA00022840"/>
    </source>
</evidence>
<organism evidence="16">
    <name type="scientific">Christensenella massiliensis</name>
    <dbReference type="NCBI Taxonomy" id="1805714"/>
    <lineage>
        <taxon>Bacteria</taxon>
        <taxon>Bacillati</taxon>
        <taxon>Bacillota</taxon>
        <taxon>Clostridia</taxon>
        <taxon>Christensenellales</taxon>
        <taxon>Christensenellaceae</taxon>
        <taxon>Christensenella</taxon>
    </lineage>
</organism>
<dbReference type="InterPro" id="IPR035965">
    <property type="entry name" value="PAS-like_dom_sf"/>
</dbReference>
<dbReference type="InterPro" id="IPR036890">
    <property type="entry name" value="HATPase_C_sf"/>
</dbReference>
<feature type="domain" description="PAS" evidence="15">
    <location>
        <begin position="235"/>
        <end position="275"/>
    </location>
</feature>
<dbReference type="InterPro" id="IPR000014">
    <property type="entry name" value="PAS"/>
</dbReference>
<sequence>MKKKIVQLTTCLLIVALAVAVLVSMASFKGTYTNDVIAVLKGNINALELSIGERTDYQALADEYQKAFGQNNRITMIGKDGEVLADTQTDSEEAENHLERPEVRQALAGGFGTAVRYSETTGKDMIYVAKQLPDGLIVRNSMPLDNVTAVVNQTLPVIIIVFIGLVILAIFLSGKIVSNTLRPFGQLRDSIQGYIEGKQKTLSIESPYPEFDDMTQAFSRLSERLNRYIEKVKLESRKTALIIDSLNEGLMIMDGKEDVLLINTAAKKIFGITGEAANENILHYVRRPDVVSKLERSLKKKKNMQFEMHSEETGRTYRFYTSIADEPAFLDGKGGYAMLVLISDVTDIELSERVRRDFAANVSHELKTPLTSINGFAQLVANGMAADAESVKAYAKRISEESDRLMGLINDTLMLSELEQISIEEPIEEVDIRETTEEVLRLMEDKIAERHLDVQVTGNAEMKANRNRIRELVMNLCDNAVKYNKDHGKIVIGLSEKDGYAAIEVQDTGIGIPENEINRIFERFYRAKNSGGATVNGTGLGLAIVKHIAALYEGELTVESREGEGSRFTVRMKKE</sequence>
<evidence type="ECO:0000256" key="13">
    <source>
        <dbReference type="SAM" id="Phobius"/>
    </source>
</evidence>
<evidence type="ECO:0000256" key="2">
    <source>
        <dbReference type="ARBA" id="ARBA00004236"/>
    </source>
</evidence>
<gene>
    <name evidence="16" type="ORF">PUP29_00780</name>
</gene>
<dbReference type="InterPro" id="IPR005467">
    <property type="entry name" value="His_kinase_dom"/>
</dbReference>
<dbReference type="InterPro" id="IPR003594">
    <property type="entry name" value="HATPase_dom"/>
</dbReference>
<dbReference type="GO" id="GO:0045121">
    <property type="term" value="C:membrane raft"/>
    <property type="evidence" value="ECO:0007669"/>
    <property type="project" value="UniProtKB-SubCell"/>
</dbReference>
<accession>A0AAU8A8R2</accession>
<evidence type="ECO:0000259" key="15">
    <source>
        <dbReference type="PROSITE" id="PS50112"/>
    </source>
</evidence>
<keyword evidence="13" id="KW-1133">Transmembrane helix</keyword>
<dbReference type="GO" id="GO:0004721">
    <property type="term" value="F:phosphoprotein phosphatase activity"/>
    <property type="evidence" value="ECO:0007669"/>
    <property type="project" value="TreeGrafter"/>
</dbReference>
<comment type="subcellular location">
    <subcellularLocation>
        <location evidence="2">Cell membrane</location>
    </subcellularLocation>
    <subcellularLocation>
        <location evidence="3">Membrane raft</location>
        <topology evidence="3">Multi-pass membrane protein</topology>
    </subcellularLocation>
</comment>
<dbReference type="SUPFAM" id="SSF55874">
    <property type="entry name" value="ATPase domain of HSP90 chaperone/DNA topoisomerase II/histidine kinase"/>
    <property type="match status" value="1"/>
</dbReference>
<dbReference type="PANTHER" id="PTHR45453:SF1">
    <property type="entry name" value="PHOSPHATE REGULON SENSOR PROTEIN PHOR"/>
    <property type="match status" value="1"/>
</dbReference>
<reference evidence="16" key="1">
    <citation type="submission" date="2023-02" db="EMBL/GenBank/DDBJ databases">
        <title>Gut commensal Christensenella minuta modulates host metabolism via a new class of secondary bile acids.</title>
        <authorList>
            <person name="Liu C."/>
        </authorList>
    </citation>
    <scope>NUCLEOTIDE SEQUENCE</scope>
    <source>
        <strain evidence="16">CA70</strain>
    </source>
</reference>
<dbReference type="PANTHER" id="PTHR45453">
    <property type="entry name" value="PHOSPHATE REGULON SENSOR PROTEIN PHOR"/>
    <property type="match status" value="1"/>
</dbReference>
<evidence type="ECO:0000256" key="3">
    <source>
        <dbReference type="ARBA" id="ARBA00004314"/>
    </source>
</evidence>
<dbReference type="Pfam" id="PF02518">
    <property type="entry name" value="HATPase_c"/>
    <property type="match status" value="1"/>
</dbReference>
<dbReference type="GO" id="GO:0005524">
    <property type="term" value="F:ATP binding"/>
    <property type="evidence" value="ECO:0007669"/>
    <property type="project" value="UniProtKB-KW"/>
</dbReference>
<feature type="domain" description="Histidine kinase" evidence="14">
    <location>
        <begin position="361"/>
        <end position="575"/>
    </location>
</feature>
<dbReference type="PROSITE" id="PS50109">
    <property type="entry name" value="HIS_KIN"/>
    <property type="match status" value="1"/>
</dbReference>
<keyword evidence="8" id="KW-0547">Nucleotide-binding</keyword>
<evidence type="ECO:0000256" key="12">
    <source>
        <dbReference type="ARBA" id="ARBA00023136"/>
    </source>
</evidence>
<dbReference type="InterPro" id="IPR036097">
    <property type="entry name" value="HisK_dim/P_sf"/>
</dbReference>
<comment type="catalytic activity">
    <reaction evidence="1">
        <text>ATP + protein L-histidine = ADP + protein N-phospho-L-histidine.</text>
        <dbReference type="EC" id="2.7.13.3"/>
    </reaction>
</comment>
<evidence type="ECO:0000256" key="4">
    <source>
        <dbReference type="ARBA" id="ARBA00012438"/>
    </source>
</evidence>
<evidence type="ECO:0000256" key="1">
    <source>
        <dbReference type="ARBA" id="ARBA00000085"/>
    </source>
</evidence>
<evidence type="ECO:0000313" key="16">
    <source>
        <dbReference type="EMBL" id="XCC62499.1"/>
    </source>
</evidence>
<dbReference type="CDD" id="cd00082">
    <property type="entry name" value="HisKA"/>
    <property type="match status" value="1"/>
</dbReference>
<dbReference type="SMART" id="SM00387">
    <property type="entry name" value="HATPase_c"/>
    <property type="match status" value="1"/>
</dbReference>
<keyword evidence="13" id="KW-0812">Transmembrane</keyword>
<dbReference type="Pfam" id="PF00989">
    <property type="entry name" value="PAS"/>
    <property type="match status" value="1"/>
</dbReference>
<evidence type="ECO:0000259" key="14">
    <source>
        <dbReference type="PROSITE" id="PS50109"/>
    </source>
</evidence>
<dbReference type="Pfam" id="PF00512">
    <property type="entry name" value="HisKA"/>
    <property type="match status" value="1"/>
</dbReference>